<keyword evidence="4 6" id="KW-1133">Transmembrane helix</keyword>
<feature type="region of interest" description="Disordered" evidence="7">
    <location>
        <begin position="740"/>
        <end position="829"/>
    </location>
</feature>
<dbReference type="AlphaFoldDB" id="A0ABD1KMG7"/>
<gene>
    <name evidence="9" type="ORF">ACEWY4_004773</name>
</gene>
<feature type="transmembrane region" description="Helical" evidence="6">
    <location>
        <begin position="198"/>
        <end position="221"/>
    </location>
</feature>
<feature type="region of interest" description="Disordered" evidence="7">
    <location>
        <begin position="1"/>
        <end position="90"/>
    </location>
</feature>
<feature type="transmembrane region" description="Helical" evidence="6">
    <location>
        <begin position="588"/>
        <end position="608"/>
    </location>
</feature>
<feature type="transmembrane region" description="Helical" evidence="6">
    <location>
        <begin position="637"/>
        <end position="660"/>
    </location>
</feature>
<reference evidence="9 10" key="1">
    <citation type="submission" date="2024-09" db="EMBL/GenBank/DDBJ databases">
        <title>A chromosome-level genome assembly of Gray's grenadier anchovy, Coilia grayii.</title>
        <authorList>
            <person name="Fu Z."/>
        </authorList>
    </citation>
    <scope>NUCLEOTIDE SEQUENCE [LARGE SCALE GENOMIC DNA]</scope>
    <source>
        <strain evidence="9">G4</strain>
        <tissue evidence="9">Muscle</tissue>
    </source>
</reference>
<evidence type="ECO:0000256" key="2">
    <source>
        <dbReference type="ARBA" id="ARBA00006510"/>
    </source>
</evidence>
<feature type="compositionally biased region" description="Basic residues" evidence="7">
    <location>
        <begin position="819"/>
        <end position="829"/>
    </location>
</feature>
<feature type="transmembrane region" description="Helical" evidence="6">
    <location>
        <begin position="446"/>
        <end position="465"/>
    </location>
</feature>
<feature type="compositionally biased region" description="Basic residues" evidence="7">
    <location>
        <begin position="9"/>
        <end position="18"/>
    </location>
</feature>
<evidence type="ECO:0000256" key="6">
    <source>
        <dbReference type="RuleBase" id="RU310713"/>
    </source>
</evidence>
<evidence type="ECO:0000313" key="9">
    <source>
        <dbReference type="EMBL" id="KAL2100379.1"/>
    </source>
</evidence>
<dbReference type="PANTHER" id="PTHR23302">
    <property type="entry name" value="TRANSMEMBRANE CHANNEL-RELATED"/>
    <property type="match status" value="1"/>
</dbReference>
<evidence type="ECO:0000256" key="3">
    <source>
        <dbReference type="ARBA" id="ARBA00022692"/>
    </source>
</evidence>
<evidence type="ECO:0000256" key="4">
    <source>
        <dbReference type="ARBA" id="ARBA00022989"/>
    </source>
</evidence>
<name>A0ABD1KMG7_9TELE</name>
<evidence type="ECO:0000313" key="10">
    <source>
        <dbReference type="Proteomes" id="UP001591681"/>
    </source>
</evidence>
<proteinExistence type="inferred from homology"/>
<dbReference type="Pfam" id="PF07810">
    <property type="entry name" value="TMC"/>
    <property type="match status" value="1"/>
</dbReference>
<evidence type="ECO:0000256" key="5">
    <source>
        <dbReference type="ARBA" id="ARBA00023136"/>
    </source>
</evidence>
<sequence>MTNGGSTARRPKRRGRKRGSGETNGSEGEVGGEVGAEEGGEGGGTGSVEDAGGKGKSKKDKDKDKKGKKKKKGKGNSSDSKSDSEESMSAGELAALMEAVDEKKKLIANLRSKPWRMKRRLHVLREAQEFVDKFEGALGKGKNKALYAFKIMMMKKWIKFLRDFENFKTACIPWERKIKEVESHYGSSVASYFIFLRWMYGLNLVLFALTFGLVVIPEILMGLPYGAIPRKTVPRAEQPTAQDYSTLMDFNGYCKYSVLFYGYYNDQRTIGPLKFRLPLSYLMVGIGTFGYSLMVVIRTMANNLDVGGGDDADSEFTFSWKMFTSWDYLIGNPETADNKYASITTSFKESIVDEQDRQKDENIHLRRFLRVLANFMITCTLGGSGYLIFFVVKRSQEFATRDDIGWYEKNEVEIVMSLLGLVCPPLFETIAELEDYHPRIALKWQLGRIFALFLGNLYTFLFALFDEVNNKLDDEMQIRNASIWFTKEYYANFSRYNNDSEATPPPINPADAIRGPCWETDVGIEFVKLTVSDIQVTYLTIFIGDFLRAFFVRFFNYCWCWDLEAGWPSYGEFDISGNVLGLVFNQGMIWMGAFYAPGLVGINVLRLLSSMYYQCWAVMCCNVPHERVFKASKSNNFYMGLLLLILFLSLLPVVFTIMTLPPSFDCGPFSGKEKMFHVIMETIELDLPSFVGSLFTSLANPGLIIPGVLLMVLAIYYLNATSKAYMTANNELKKKMQMARDEEKARRNNKDSTNEVMKDLEYLLPGRGWEPDPEPEEVKEEKPAKKTKVKPGAAGDVKVQKDVSLASENPNGKGPVTKQPKKSKGPPKE</sequence>
<comment type="subcellular location">
    <subcellularLocation>
        <location evidence="1 6">Membrane</location>
        <topology evidence="1 6">Multi-pass membrane protein</topology>
    </subcellularLocation>
</comment>
<feature type="transmembrane region" description="Helical" evidence="6">
    <location>
        <begin position="371"/>
        <end position="392"/>
    </location>
</feature>
<keyword evidence="3 6" id="KW-0812">Transmembrane</keyword>
<dbReference type="Proteomes" id="UP001591681">
    <property type="component" value="Unassembled WGS sequence"/>
</dbReference>
<keyword evidence="5 6" id="KW-0472">Membrane</keyword>
<dbReference type="InterPro" id="IPR038900">
    <property type="entry name" value="TMC"/>
</dbReference>
<evidence type="ECO:0000259" key="8">
    <source>
        <dbReference type="Pfam" id="PF07810"/>
    </source>
</evidence>
<feature type="transmembrane region" description="Helical" evidence="6">
    <location>
        <begin position="277"/>
        <end position="297"/>
    </location>
</feature>
<evidence type="ECO:0000256" key="1">
    <source>
        <dbReference type="ARBA" id="ARBA00004141"/>
    </source>
</evidence>
<dbReference type="InterPro" id="IPR012496">
    <property type="entry name" value="TMC_dom"/>
</dbReference>
<comment type="similarity">
    <text evidence="2 6">Belongs to the TMC family.</text>
</comment>
<organism evidence="9 10">
    <name type="scientific">Coilia grayii</name>
    <name type="common">Gray's grenadier anchovy</name>
    <dbReference type="NCBI Taxonomy" id="363190"/>
    <lineage>
        <taxon>Eukaryota</taxon>
        <taxon>Metazoa</taxon>
        <taxon>Chordata</taxon>
        <taxon>Craniata</taxon>
        <taxon>Vertebrata</taxon>
        <taxon>Euteleostomi</taxon>
        <taxon>Actinopterygii</taxon>
        <taxon>Neopterygii</taxon>
        <taxon>Teleostei</taxon>
        <taxon>Clupei</taxon>
        <taxon>Clupeiformes</taxon>
        <taxon>Clupeoidei</taxon>
        <taxon>Engraulidae</taxon>
        <taxon>Coilinae</taxon>
        <taxon>Coilia</taxon>
    </lineage>
</organism>
<comment type="caution">
    <text evidence="9">The sequence shown here is derived from an EMBL/GenBank/DDBJ whole genome shotgun (WGS) entry which is preliminary data.</text>
</comment>
<evidence type="ECO:0000256" key="7">
    <source>
        <dbReference type="SAM" id="MobiDB-lite"/>
    </source>
</evidence>
<feature type="domain" description="TMC" evidence="8">
    <location>
        <begin position="517"/>
        <end position="632"/>
    </location>
</feature>
<feature type="transmembrane region" description="Helical" evidence="6">
    <location>
        <begin position="698"/>
        <end position="718"/>
    </location>
</feature>
<dbReference type="PANTHER" id="PTHR23302:SF17">
    <property type="entry name" value="TRANSMEMBRANE CHANNEL-LIKE PROTEIN 2"/>
    <property type="match status" value="1"/>
</dbReference>
<dbReference type="GO" id="GO:0016020">
    <property type="term" value="C:membrane"/>
    <property type="evidence" value="ECO:0007669"/>
    <property type="project" value="UniProtKB-SubCell"/>
</dbReference>
<feature type="compositionally biased region" description="Basic and acidic residues" evidence="7">
    <location>
        <begin position="740"/>
        <end position="761"/>
    </location>
</feature>
<keyword evidence="10" id="KW-1185">Reference proteome</keyword>
<dbReference type="EMBL" id="JBHFQA010000004">
    <property type="protein sequence ID" value="KAL2100379.1"/>
    <property type="molecule type" value="Genomic_DNA"/>
</dbReference>
<protein>
    <recommendedName>
        <fullName evidence="6">Transmembrane channel-like protein</fullName>
    </recommendedName>
</protein>
<accession>A0ABD1KMG7</accession>